<keyword evidence="3" id="KW-1185">Reference proteome</keyword>
<dbReference type="Proteomes" id="UP000053237">
    <property type="component" value="Unassembled WGS sequence"/>
</dbReference>
<organism evidence="2 3">
    <name type="scientific">Albugo candida</name>
    <dbReference type="NCBI Taxonomy" id="65357"/>
    <lineage>
        <taxon>Eukaryota</taxon>
        <taxon>Sar</taxon>
        <taxon>Stramenopiles</taxon>
        <taxon>Oomycota</taxon>
        <taxon>Peronosporomycetes</taxon>
        <taxon>Albuginales</taxon>
        <taxon>Albuginaceae</taxon>
        <taxon>Albugo</taxon>
    </lineage>
</organism>
<proteinExistence type="predicted"/>
<evidence type="ECO:0000313" key="2">
    <source>
        <dbReference type="EMBL" id="CCI44299.1"/>
    </source>
</evidence>
<dbReference type="PANTHER" id="PTHR20883">
    <property type="entry name" value="PHYTANOYL-COA DIOXYGENASE DOMAIN CONTAINING 1"/>
    <property type="match status" value="1"/>
</dbReference>
<accession>A0A024GC10</accession>
<comment type="cofactor">
    <cofactor evidence="1">
        <name>Fe cation</name>
        <dbReference type="ChEBI" id="CHEBI:24875"/>
    </cofactor>
</comment>
<evidence type="ECO:0008006" key="4">
    <source>
        <dbReference type="Google" id="ProtNLM"/>
    </source>
</evidence>
<dbReference type="InParanoid" id="A0A024GC10"/>
<comment type="caution">
    <text evidence="2">The sequence shown here is derived from an EMBL/GenBank/DDBJ whole genome shotgun (WGS) entry which is preliminary data.</text>
</comment>
<sequence length="268" mass="30944">MKEINVRDFATWRHLLEENGFVTIPNALTEEEVEHLRLESVLLRSAFTTEQLEHQDCVIDLMASYPIQDDAKERFDCDAFSKARRQQFVLSGMYAPLKSWHVWESLIFRRLPSILSTLMSCSILYLFNDHYIVKPPQSDSKFGWHRDDEKQLAMISSWASIRPYFSVWCALDSITKENGAIELVPISKTPQKIDFDTLEQLSMIPASIDIGTIVIFRSDVWHASFPNQTDSCRRVYYVQYSLDPITCSQSESEPLSFAIPCTIQDLSN</sequence>
<gene>
    <name evidence="2" type="ORF">BN9_050830</name>
</gene>
<dbReference type="OrthoDB" id="445007at2759"/>
<evidence type="ECO:0000256" key="1">
    <source>
        <dbReference type="ARBA" id="ARBA00001962"/>
    </source>
</evidence>
<protein>
    <recommendedName>
        <fullName evidence="4">Phytanoyl-CoA dioxygenase</fullName>
    </recommendedName>
</protein>
<dbReference type="InterPro" id="IPR008775">
    <property type="entry name" value="Phytyl_CoA_dOase-like"/>
</dbReference>
<dbReference type="Gene3D" id="2.60.120.620">
    <property type="entry name" value="q2cbj1_9rhob like domain"/>
    <property type="match status" value="1"/>
</dbReference>
<reference evidence="2 3" key="1">
    <citation type="submission" date="2012-05" db="EMBL/GenBank/DDBJ databases">
        <title>Recombination and specialization in a pathogen metapopulation.</title>
        <authorList>
            <person name="Gardiner A."/>
            <person name="Kemen E."/>
            <person name="Schultz-Larsen T."/>
            <person name="MacLean D."/>
            <person name="Van Oosterhout C."/>
            <person name="Jones J.D.G."/>
        </authorList>
    </citation>
    <scope>NUCLEOTIDE SEQUENCE [LARGE SCALE GENOMIC DNA]</scope>
    <source>
        <strain evidence="2 3">Ac Nc2</strain>
    </source>
</reference>
<dbReference type="SUPFAM" id="SSF51197">
    <property type="entry name" value="Clavaminate synthase-like"/>
    <property type="match status" value="1"/>
</dbReference>
<dbReference type="Pfam" id="PF05721">
    <property type="entry name" value="PhyH"/>
    <property type="match status" value="1"/>
</dbReference>
<dbReference type="PANTHER" id="PTHR20883:SF46">
    <property type="entry name" value="PHYTANOYL-COA HYDROXYLASE"/>
    <property type="match status" value="1"/>
</dbReference>
<evidence type="ECO:0000313" key="3">
    <source>
        <dbReference type="Proteomes" id="UP000053237"/>
    </source>
</evidence>
<dbReference type="AlphaFoldDB" id="A0A024GC10"/>
<name>A0A024GC10_9STRA</name>
<dbReference type="EMBL" id="CAIX01000066">
    <property type="protein sequence ID" value="CCI44299.1"/>
    <property type="molecule type" value="Genomic_DNA"/>
</dbReference>